<dbReference type="Proteomes" id="UP000228945">
    <property type="component" value="Chromosome"/>
</dbReference>
<evidence type="ECO:0000256" key="3">
    <source>
        <dbReference type="ARBA" id="ARBA00022448"/>
    </source>
</evidence>
<dbReference type="GO" id="GO:1904680">
    <property type="term" value="F:peptide transmembrane transporter activity"/>
    <property type="evidence" value="ECO:0007669"/>
    <property type="project" value="TreeGrafter"/>
</dbReference>
<feature type="domain" description="Solute-binding protein family 5" evidence="5">
    <location>
        <begin position="206"/>
        <end position="582"/>
    </location>
</feature>
<dbReference type="Gene3D" id="3.40.190.10">
    <property type="entry name" value="Periplasmic binding protein-like II"/>
    <property type="match status" value="1"/>
</dbReference>
<reference evidence="6 7" key="1">
    <citation type="submission" date="2017-10" db="EMBL/GenBank/DDBJ databases">
        <title>Genome sequence of Caulobacter mirabilis FWC38.</title>
        <authorList>
            <person name="Fiebig A."/>
            <person name="Crosson S."/>
        </authorList>
    </citation>
    <scope>NUCLEOTIDE SEQUENCE [LARGE SCALE GENOMIC DNA]</scope>
    <source>
        <strain evidence="6 7">FWC 38</strain>
    </source>
</reference>
<proteinExistence type="inferred from homology"/>
<comment type="similarity">
    <text evidence="2">Belongs to the bacterial solute-binding protein 5 family.</text>
</comment>
<dbReference type="GO" id="GO:0015833">
    <property type="term" value="P:peptide transport"/>
    <property type="evidence" value="ECO:0007669"/>
    <property type="project" value="TreeGrafter"/>
</dbReference>
<keyword evidence="4" id="KW-0732">Signal</keyword>
<dbReference type="PANTHER" id="PTHR30290">
    <property type="entry name" value="PERIPLASMIC BINDING COMPONENT OF ABC TRANSPORTER"/>
    <property type="match status" value="1"/>
</dbReference>
<evidence type="ECO:0000256" key="1">
    <source>
        <dbReference type="ARBA" id="ARBA00004418"/>
    </source>
</evidence>
<organism evidence="6 7">
    <name type="scientific">Caulobacter mirabilis</name>
    <dbReference type="NCBI Taxonomy" id="69666"/>
    <lineage>
        <taxon>Bacteria</taxon>
        <taxon>Pseudomonadati</taxon>
        <taxon>Pseudomonadota</taxon>
        <taxon>Alphaproteobacteria</taxon>
        <taxon>Caulobacterales</taxon>
        <taxon>Caulobacteraceae</taxon>
        <taxon>Caulobacter</taxon>
    </lineage>
</organism>
<dbReference type="OrthoDB" id="9803988at2"/>
<dbReference type="InterPro" id="IPR039424">
    <property type="entry name" value="SBP_5"/>
</dbReference>
<dbReference type="PANTHER" id="PTHR30290:SF10">
    <property type="entry name" value="PERIPLASMIC OLIGOPEPTIDE-BINDING PROTEIN-RELATED"/>
    <property type="match status" value="1"/>
</dbReference>
<dbReference type="InterPro" id="IPR000914">
    <property type="entry name" value="SBP_5_dom"/>
</dbReference>
<dbReference type="KEGG" id="cmb:CSW64_05665"/>
<protein>
    <submittedName>
        <fullName evidence="6">Peptide ABC transporter substrate-binding protein</fullName>
    </submittedName>
</protein>
<dbReference type="CDD" id="cd08504">
    <property type="entry name" value="PBP2_OppA"/>
    <property type="match status" value="1"/>
</dbReference>
<accession>A0A2D2AVA4</accession>
<evidence type="ECO:0000259" key="5">
    <source>
        <dbReference type="Pfam" id="PF00496"/>
    </source>
</evidence>
<dbReference type="Gene3D" id="3.90.76.10">
    <property type="entry name" value="Dipeptide-binding Protein, Domain 1"/>
    <property type="match status" value="1"/>
</dbReference>
<evidence type="ECO:0000313" key="7">
    <source>
        <dbReference type="Proteomes" id="UP000228945"/>
    </source>
</evidence>
<name>A0A2D2AVA4_9CAUL</name>
<dbReference type="Gene3D" id="3.10.105.10">
    <property type="entry name" value="Dipeptide-binding Protein, Domain 3"/>
    <property type="match status" value="1"/>
</dbReference>
<dbReference type="EMBL" id="CP024201">
    <property type="protein sequence ID" value="ATQ41934.1"/>
    <property type="molecule type" value="Genomic_DNA"/>
</dbReference>
<dbReference type="SUPFAM" id="SSF53850">
    <property type="entry name" value="Periplasmic binding protein-like II"/>
    <property type="match status" value="1"/>
</dbReference>
<comment type="subcellular location">
    <subcellularLocation>
        <location evidence="1">Periplasm</location>
    </subcellularLocation>
</comment>
<dbReference type="AlphaFoldDB" id="A0A2D2AVA4"/>
<keyword evidence="3" id="KW-0813">Transport</keyword>
<evidence type="ECO:0000256" key="4">
    <source>
        <dbReference type="ARBA" id="ARBA00022729"/>
    </source>
</evidence>
<dbReference type="Pfam" id="PF00496">
    <property type="entry name" value="SBP_bac_5"/>
    <property type="match status" value="1"/>
</dbReference>
<sequence length="671" mass="75045">MPSASVSGLALFPPLMKLGMRKLKPKAALRASWTWARSTTTTSPAFSAASRLAVVRSKQARRSAPSVIFRQSTTAWSAPARALATGSAAWTVTARAEAVATTAQADNQLPVNCDMGHSRTRFAAIEEAPRLFRNLFLVGAGVLALSACQKGPVRPPCPEGKVCLQYGNTTEPATLDPHLSTGVWEDRIQGDLFVGLTQSAADGSTIPGVAERWDVSADGLVWTFHLRDSYWSDGRPLTAEDFVYSLRRVLDPKTASEYASILFLLKNAKAVNKGEAPPEALGVRALDPRTLQITVEHPAPYLPELAKHHVLYPVPRHVTEPNGERWARPGVMVSNGPYRLTEWRLGDYVKVVRNPRYWDAAKLCVDEINYYPTNDAISAERRIARGELDVNTDIKSNRIAYLRKEMPGYVRVHTYLGVAYLAFNNNPKTGFPPFRDRRVRQALAMSIDRDFITKQLFRGGQESAATFVPPGVANYRPVKPPFWFDWPLERRQAEARKLLAEAGYGPDRPLKFEIKHRNTPDPMLFMPAVQADWKAIGVQVSLAQQETQIAYADYRARAFQVADAAWIADYNDATSFLDLQRSWYGPQNYGDYDNPAYDALMAKADLEPDADRRAEYMAQAEHMMLEDAPVAPVYFYVNKNLVNPRVTGWADNLVDHHRTRWLCVAKAPRTR</sequence>
<dbReference type="GO" id="GO:0030313">
    <property type="term" value="C:cell envelope"/>
    <property type="evidence" value="ECO:0007669"/>
    <property type="project" value="UniProtKB-SubCell"/>
</dbReference>
<evidence type="ECO:0000256" key="2">
    <source>
        <dbReference type="ARBA" id="ARBA00005695"/>
    </source>
</evidence>
<keyword evidence="7" id="KW-1185">Reference proteome</keyword>
<evidence type="ECO:0000313" key="6">
    <source>
        <dbReference type="EMBL" id="ATQ41934.1"/>
    </source>
</evidence>
<dbReference type="FunFam" id="3.90.76.10:FF:000001">
    <property type="entry name" value="Oligopeptide ABC transporter substrate-binding protein"/>
    <property type="match status" value="1"/>
</dbReference>
<gene>
    <name evidence="6" type="ORF">CSW64_05665</name>
</gene>